<dbReference type="InParanoid" id="I2H3S2"/>
<organism evidence="2 3">
    <name type="scientific">Henningerozyma blattae (strain ATCC 34711 / CBS 6284 / DSM 70876 / NBRC 10599 / NRRL Y-10934 / UCD 77-7)</name>
    <name type="common">Yeast</name>
    <name type="synonym">Tetrapisispora blattae</name>
    <dbReference type="NCBI Taxonomy" id="1071380"/>
    <lineage>
        <taxon>Eukaryota</taxon>
        <taxon>Fungi</taxon>
        <taxon>Dikarya</taxon>
        <taxon>Ascomycota</taxon>
        <taxon>Saccharomycotina</taxon>
        <taxon>Saccharomycetes</taxon>
        <taxon>Saccharomycetales</taxon>
        <taxon>Saccharomycetaceae</taxon>
        <taxon>Henningerozyma</taxon>
    </lineage>
</organism>
<feature type="compositionally biased region" description="Polar residues" evidence="1">
    <location>
        <begin position="77"/>
        <end position="96"/>
    </location>
</feature>
<dbReference type="GeneID" id="14496060"/>
<reference evidence="2 3" key="1">
    <citation type="journal article" date="2011" name="Proc. Natl. Acad. Sci. U.S.A.">
        <title>Evolutionary erosion of yeast sex chromosomes by mating-type switching accidents.</title>
        <authorList>
            <person name="Gordon J.L."/>
            <person name="Armisen D."/>
            <person name="Proux-Wera E."/>
            <person name="Oheigeartaigh S.S."/>
            <person name="Byrne K.P."/>
            <person name="Wolfe K.H."/>
        </authorList>
    </citation>
    <scope>NUCLEOTIDE SEQUENCE [LARGE SCALE GENOMIC DNA]</scope>
    <source>
        <strain evidence="3">ATCC 34711 / CBS 6284 / DSM 70876 / NBRC 10599 / NRRL Y-10934 / UCD 77-7</strain>
    </source>
</reference>
<dbReference type="HOGENOM" id="CLU_1240852_0_0_1"/>
<keyword evidence="3" id="KW-1185">Reference proteome</keyword>
<dbReference type="EMBL" id="HE806319">
    <property type="protein sequence ID" value="CCH61024.1"/>
    <property type="molecule type" value="Genomic_DNA"/>
</dbReference>
<dbReference type="Proteomes" id="UP000002866">
    <property type="component" value="Chromosome 4"/>
</dbReference>
<feature type="region of interest" description="Disordered" evidence="1">
    <location>
        <begin position="77"/>
        <end position="98"/>
    </location>
</feature>
<dbReference type="AlphaFoldDB" id="I2H3S2"/>
<gene>
    <name evidence="2" type="primary">TBLA0D05300</name>
    <name evidence="2" type="ORF">TBLA_0D05300</name>
</gene>
<evidence type="ECO:0000256" key="1">
    <source>
        <dbReference type="SAM" id="MobiDB-lite"/>
    </source>
</evidence>
<feature type="region of interest" description="Disordered" evidence="1">
    <location>
        <begin position="198"/>
        <end position="223"/>
    </location>
</feature>
<proteinExistence type="predicted"/>
<evidence type="ECO:0000313" key="3">
    <source>
        <dbReference type="Proteomes" id="UP000002866"/>
    </source>
</evidence>
<sequence length="223" mass="25403">MNIVSKLYSLVHFKKVKPPRSPIEIILSPKINHEYVEITLPSPVSTSQDLCPIQVPIDHDCEIESSTEELVSNMTNVNISTHPSDQPQREPSSQEIASVDLDEEADVSKWDMSRILGNHSNSLSYQKKGMVLQDEMSQKKRGMFRIRNSRLMPTGYTQDDHEPHYPGIQPQVSSVIHNHPGNALAAYAPPFTSYTSHVKKMRRMQDSNRRGRRSRKNLRLDSS</sequence>
<dbReference type="KEGG" id="tbl:TBLA_0D05300"/>
<dbReference type="RefSeq" id="XP_004180543.1">
    <property type="nucleotide sequence ID" value="XM_004180495.1"/>
</dbReference>
<accession>I2H3S2</accession>
<evidence type="ECO:0000313" key="2">
    <source>
        <dbReference type="EMBL" id="CCH61024.1"/>
    </source>
</evidence>
<protein>
    <submittedName>
        <fullName evidence="2">Uncharacterized protein</fullName>
    </submittedName>
</protein>
<name>I2H3S2_HENB6</name>